<feature type="domain" description="HD/PDEase" evidence="3">
    <location>
        <begin position="491"/>
        <end position="648"/>
    </location>
</feature>
<dbReference type="Pfam" id="PF07698">
    <property type="entry name" value="7TM-7TMR_HD"/>
    <property type="match status" value="1"/>
</dbReference>
<evidence type="ECO:0000256" key="1">
    <source>
        <dbReference type="SAM" id="MobiDB-lite"/>
    </source>
</evidence>
<dbReference type="SUPFAM" id="SSF109604">
    <property type="entry name" value="HD-domain/PDEase-like"/>
    <property type="match status" value="1"/>
</dbReference>
<dbReference type="CDD" id="cd00077">
    <property type="entry name" value="HDc"/>
    <property type="match status" value="1"/>
</dbReference>
<proteinExistence type="predicted"/>
<name>A0A3G1KY46_FORW1</name>
<dbReference type="AlphaFoldDB" id="A0A3G1KY46"/>
<feature type="transmembrane region" description="Helical" evidence="2">
    <location>
        <begin position="27"/>
        <end position="46"/>
    </location>
</feature>
<dbReference type="InterPro" id="IPR011621">
    <property type="entry name" value="Metal-dep_PHydrolase_7TM_intra"/>
</dbReference>
<dbReference type="Pfam" id="PF07697">
    <property type="entry name" value="7TMR-HDED"/>
    <property type="match status" value="1"/>
</dbReference>
<dbReference type="NCBIfam" id="TIGR00277">
    <property type="entry name" value="HDIG"/>
    <property type="match status" value="1"/>
</dbReference>
<dbReference type="EMBL" id="CP017634">
    <property type="protein sequence ID" value="ATW27317.1"/>
    <property type="molecule type" value="Genomic_DNA"/>
</dbReference>
<evidence type="ECO:0000313" key="5">
    <source>
        <dbReference type="Proteomes" id="UP000323521"/>
    </source>
</evidence>
<keyword evidence="5" id="KW-1185">Reference proteome</keyword>
<dbReference type="PANTHER" id="PTHR36442">
    <property type="entry name" value="CYCLIC-DI-AMP PHOSPHODIESTERASE PGPH"/>
    <property type="match status" value="1"/>
</dbReference>
<dbReference type="InterPro" id="IPR052722">
    <property type="entry name" value="PgpH_phosphodiesterase"/>
</dbReference>
<dbReference type="Proteomes" id="UP000323521">
    <property type="component" value="Chromosome"/>
</dbReference>
<organism evidence="4 5">
    <name type="scientific">Formimonas warabiya</name>
    <dbReference type="NCBI Taxonomy" id="1761012"/>
    <lineage>
        <taxon>Bacteria</taxon>
        <taxon>Bacillati</taxon>
        <taxon>Bacillota</taxon>
        <taxon>Clostridia</taxon>
        <taxon>Eubacteriales</taxon>
        <taxon>Peptococcaceae</taxon>
        <taxon>Candidatus Formimonas</taxon>
    </lineage>
</organism>
<accession>A0A3G1KY46</accession>
<keyword evidence="2" id="KW-1133">Transmembrane helix</keyword>
<feature type="transmembrane region" description="Helical" evidence="2">
    <location>
        <begin position="412"/>
        <end position="430"/>
    </location>
</feature>
<gene>
    <name evidence="4" type="ORF">DCMF_23480</name>
</gene>
<evidence type="ECO:0000313" key="4">
    <source>
        <dbReference type="EMBL" id="ATW27317.1"/>
    </source>
</evidence>
<feature type="compositionally biased region" description="Basic and acidic residues" evidence="1">
    <location>
        <begin position="704"/>
        <end position="721"/>
    </location>
</feature>
<dbReference type="SMART" id="SM00471">
    <property type="entry name" value="HDc"/>
    <property type="match status" value="1"/>
</dbReference>
<dbReference type="Pfam" id="PF01966">
    <property type="entry name" value="HD"/>
    <property type="match status" value="1"/>
</dbReference>
<feature type="transmembrane region" description="Helical" evidence="2">
    <location>
        <begin position="362"/>
        <end position="377"/>
    </location>
</feature>
<dbReference type="RefSeq" id="WP_214658842.1">
    <property type="nucleotide sequence ID" value="NZ_CP017634.1"/>
</dbReference>
<feature type="region of interest" description="Disordered" evidence="1">
    <location>
        <begin position="704"/>
        <end position="735"/>
    </location>
</feature>
<sequence length="735" mass="81218">MTKDRLLRKYLLLPFLRLFRNHTARRVLWWVIFFLFSFIILGANFIPDQVVLETGEVAKKDVYYNGGVVTYTSEIKTAEARAKAAQEVPQIFQMNHQVLNNLELGVEDFFVAVSTIKNDANLDETAKMEKLKGLLPESVPQESLSALLDADQETVAMLETELKGIIRTRMQDGVTKDQLESVQRRIINDVEALDLKSSFKVCLRGIVNQLKFEPNKIYDPVTTAQEVESKLAQVKPVQVTIQPGEKIVEKGAVTTPEQIEALKYLGLQRANTPFPTFVGLFGFIAIVYVLIIVYIRGYKPELQKQESNIVLLGLLINVSLIIAKIVTSIHISDRPEFASQLGYAIPIAASSMLAAILFDVRTAVFITVVLGLFIGVITNGQMIYVTVAIVGGLVGIYRVANLSQRSHLVRASIDIGLVSALTVGVLGLMWNQSMPVIGLGMGMGLFNGVFASILTIGTLPFLETAFGITTSVKLLELSNPGHPLMKRLMVEAPGTYHHSILVGNLAEAAADAVGADSLLVRVGSYFHDIGKVKRPYFFIENQPSVENPHDKITPTLSTLIITSHVKDGVELAKEHKFPKVIVDIIEQHHGTGLVSYFYHKAKEGDKPESVLESDFRYQTPRPQNRETAIIMLADSVEAAVHVLEKPTKGHLEAKVREIIKQKLDDGQLSECDLTFKDIAVITQTFVRVLNGMFHSRIEYPDQVAKEMERGKAKGGVNHKEPAGQSDSNPGDGRAS</sequence>
<dbReference type="PANTHER" id="PTHR36442:SF1">
    <property type="entry name" value="CYCLIC-DI-AMP PHOSPHODIESTERASE PGPH"/>
    <property type="match status" value="1"/>
</dbReference>
<dbReference type="InterPro" id="IPR003607">
    <property type="entry name" value="HD/PDEase_dom"/>
</dbReference>
<feature type="transmembrane region" description="Helical" evidence="2">
    <location>
        <begin position="277"/>
        <end position="297"/>
    </location>
</feature>
<dbReference type="InterPro" id="IPR006674">
    <property type="entry name" value="HD_domain"/>
</dbReference>
<protein>
    <recommendedName>
        <fullName evidence="3">HD/PDEase domain-containing protein</fullName>
    </recommendedName>
</protein>
<keyword evidence="2" id="KW-0812">Transmembrane</keyword>
<keyword evidence="2" id="KW-0472">Membrane</keyword>
<evidence type="ECO:0000256" key="2">
    <source>
        <dbReference type="SAM" id="Phobius"/>
    </source>
</evidence>
<feature type="transmembrane region" description="Helical" evidence="2">
    <location>
        <begin position="436"/>
        <end position="462"/>
    </location>
</feature>
<dbReference type="InterPro" id="IPR006675">
    <property type="entry name" value="HDIG_dom"/>
</dbReference>
<dbReference type="Gene3D" id="1.10.3210.10">
    <property type="entry name" value="Hypothetical protein af1432"/>
    <property type="match status" value="1"/>
</dbReference>
<feature type="transmembrane region" description="Helical" evidence="2">
    <location>
        <begin position="309"/>
        <end position="331"/>
    </location>
</feature>
<feature type="transmembrane region" description="Helical" evidence="2">
    <location>
        <begin position="337"/>
        <end position="357"/>
    </location>
</feature>
<reference evidence="4 5" key="1">
    <citation type="submission" date="2016-10" db="EMBL/GenBank/DDBJ databases">
        <title>Complete Genome Sequence of Peptococcaceae strain DCMF.</title>
        <authorList>
            <person name="Edwards R.J."/>
            <person name="Holland S.I."/>
            <person name="Deshpande N.P."/>
            <person name="Wong Y.K."/>
            <person name="Ertan H."/>
            <person name="Manefield M."/>
            <person name="Russell T.L."/>
            <person name="Lee M.J."/>
        </authorList>
    </citation>
    <scope>NUCLEOTIDE SEQUENCE [LARGE SCALE GENOMIC DNA]</scope>
    <source>
        <strain evidence="4 5">DCMF</strain>
    </source>
</reference>
<dbReference type="InterPro" id="IPR011624">
    <property type="entry name" value="Metal-dep_PHydrolase_7TM_extra"/>
</dbReference>
<dbReference type="KEGG" id="fwa:DCMF_23480"/>
<evidence type="ECO:0000259" key="3">
    <source>
        <dbReference type="SMART" id="SM00471"/>
    </source>
</evidence>